<proteinExistence type="predicted"/>
<reference evidence="1" key="1">
    <citation type="submission" date="2022-08" db="EMBL/GenBank/DDBJ databases">
        <title>Molecular epidemiological analysis of five strains of VanD-type vancomycin-resistant Enterococcus faecalis.</title>
        <authorList>
            <person name="Mimura K."/>
            <person name="Hashimoto Y."/>
            <person name="Tomita H."/>
        </authorList>
    </citation>
    <scope>NUCLEOTIDE SEQUENCE</scope>
    <source>
        <strain evidence="1">SVR2332</strain>
    </source>
</reference>
<sequence length="283" mass="31605">MKKSVLSALMVCSITLTSVALPSAAFADEYDTKIQQQDQKINALTSQMSDAEAKVAAIENDMVETAKQIDTLTAKKNKLSSEVSKLYSEISDLNVRIQKREVQMTKQARDVQVNGQSDSIIDAVLDADSVADAIGRVQAVSTMMSANNELLEQQKEDKATVEKKTKNVEKQIAELEAATKELNDKTESLKTLKIQQEVAKNDLEAQRSEEQGKKDGFIKQKKEAEKRLAEEQARQRAAAKKAEEQAAAQAQAAAQKRQQSKRKQQKQQMRQQHQPLKKKPQHQ</sequence>
<dbReference type="EMBL" id="AP026729">
    <property type="protein sequence ID" value="BDQ63604.1"/>
    <property type="molecule type" value="Genomic_DNA"/>
</dbReference>
<organism evidence="1 2">
    <name type="scientific">Enterococcus faecalis</name>
    <name type="common">Streptococcus faecalis</name>
    <dbReference type="NCBI Taxonomy" id="1351"/>
    <lineage>
        <taxon>Bacteria</taxon>
        <taxon>Bacillati</taxon>
        <taxon>Bacillota</taxon>
        <taxon>Bacilli</taxon>
        <taxon>Lactobacillales</taxon>
        <taxon>Enterococcaceae</taxon>
        <taxon>Enterococcus</taxon>
    </lineage>
</organism>
<gene>
    <name evidence="1" type="ORF">EfsSVR2332_36820</name>
</gene>
<evidence type="ECO:0000313" key="2">
    <source>
        <dbReference type="Proteomes" id="UP001317613"/>
    </source>
</evidence>
<protein>
    <submittedName>
        <fullName evidence="1">Uncharacterized protein</fullName>
    </submittedName>
</protein>
<accession>A0AC59HVJ3</accession>
<evidence type="ECO:0000313" key="1">
    <source>
        <dbReference type="EMBL" id="BDQ63604.1"/>
    </source>
</evidence>
<dbReference type="Proteomes" id="UP001317613">
    <property type="component" value="Chromosome"/>
</dbReference>
<name>A0AC59HVJ3_ENTFL</name>